<reference evidence="3 4" key="1">
    <citation type="submission" date="2023-07" db="EMBL/GenBank/DDBJ databases">
        <title>Comparative genomics of wheat-associated soil bacteria to identify genetic determinants of phenazine resistance.</title>
        <authorList>
            <person name="Mouncey N."/>
        </authorList>
    </citation>
    <scope>NUCLEOTIDE SEQUENCE [LARGE SCALE GENOMIC DNA]</scope>
    <source>
        <strain evidence="3 4">B2I6</strain>
    </source>
</reference>
<accession>A0ABU0NT94</accession>
<feature type="transmembrane region" description="Helical" evidence="2">
    <location>
        <begin position="183"/>
        <end position="201"/>
    </location>
</feature>
<keyword evidence="2" id="KW-0472">Membrane</keyword>
<feature type="region of interest" description="Disordered" evidence="1">
    <location>
        <begin position="133"/>
        <end position="158"/>
    </location>
</feature>
<comment type="caution">
    <text evidence="3">The sequence shown here is derived from an EMBL/GenBank/DDBJ whole genome shotgun (WGS) entry which is preliminary data.</text>
</comment>
<name>A0ABU0NT94_STRRH</name>
<dbReference type="Proteomes" id="UP001230654">
    <property type="component" value="Unassembled WGS sequence"/>
</dbReference>
<evidence type="ECO:0000313" key="3">
    <source>
        <dbReference type="EMBL" id="MDQ0582392.1"/>
    </source>
</evidence>
<organism evidence="3 4">
    <name type="scientific">Streptomyces rishiriensis</name>
    <dbReference type="NCBI Taxonomy" id="68264"/>
    <lineage>
        <taxon>Bacteria</taxon>
        <taxon>Bacillati</taxon>
        <taxon>Actinomycetota</taxon>
        <taxon>Actinomycetes</taxon>
        <taxon>Kitasatosporales</taxon>
        <taxon>Streptomycetaceae</taxon>
        <taxon>Streptomyces</taxon>
    </lineage>
</organism>
<keyword evidence="4" id="KW-1185">Reference proteome</keyword>
<sequence length="202" mass="21567">MTDHNGHPQQPQYPQQPQSPEQPDPRTWEIPQQVPPVQQVPGAAPAPATTPAVAPAPAPVPAPVPAAVPAPQVFQAGHAWIDGYEPGNPWQASLCVETPYGTFAYPLTPNTIPELLEQMVLVAQEQQGMPVGFDEDPEPSSADEEVVDEGQQASASDIHSGRAARLTGWAVVHDLWEREDPTARIVMGAVVVVLLLLGIVLT</sequence>
<evidence type="ECO:0000256" key="2">
    <source>
        <dbReference type="SAM" id="Phobius"/>
    </source>
</evidence>
<keyword evidence="2" id="KW-0812">Transmembrane</keyword>
<evidence type="ECO:0000256" key="1">
    <source>
        <dbReference type="SAM" id="MobiDB-lite"/>
    </source>
</evidence>
<protein>
    <submittedName>
        <fullName evidence="3">Uncharacterized protein</fullName>
    </submittedName>
</protein>
<evidence type="ECO:0000313" key="4">
    <source>
        <dbReference type="Proteomes" id="UP001230654"/>
    </source>
</evidence>
<dbReference type="RefSeq" id="WP_307164505.1">
    <property type="nucleotide sequence ID" value="NZ_JAUSWV010000002.1"/>
</dbReference>
<feature type="compositionally biased region" description="Low complexity" evidence="1">
    <location>
        <begin position="8"/>
        <end position="21"/>
    </location>
</feature>
<gene>
    <name evidence="3" type="ORF">QF030_004570</name>
</gene>
<proteinExistence type="predicted"/>
<feature type="compositionally biased region" description="Acidic residues" evidence="1">
    <location>
        <begin position="133"/>
        <end position="148"/>
    </location>
</feature>
<dbReference type="EMBL" id="JAUSWV010000002">
    <property type="protein sequence ID" value="MDQ0582392.1"/>
    <property type="molecule type" value="Genomic_DNA"/>
</dbReference>
<feature type="compositionally biased region" description="Low complexity" evidence="1">
    <location>
        <begin position="31"/>
        <end position="53"/>
    </location>
</feature>
<feature type="region of interest" description="Disordered" evidence="1">
    <location>
        <begin position="1"/>
        <end position="57"/>
    </location>
</feature>
<keyword evidence="2" id="KW-1133">Transmembrane helix</keyword>